<organism evidence="1 2">
    <name type="scientific">Caldalkalibacillus uzonensis</name>
    <dbReference type="NCBI Taxonomy" id="353224"/>
    <lineage>
        <taxon>Bacteria</taxon>
        <taxon>Bacillati</taxon>
        <taxon>Bacillota</taxon>
        <taxon>Bacilli</taxon>
        <taxon>Bacillales</taxon>
        <taxon>Bacillaceae</taxon>
        <taxon>Caldalkalibacillus</taxon>
    </lineage>
</organism>
<keyword evidence="2" id="KW-1185">Reference proteome</keyword>
<evidence type="ECO:0000313" key="2">
    <source>
        <dbReference type="Proteomes" id="UP001232445"/>
    </source>
</evidence>
<proteinExistence type="predicted"/>
<accession>A0ABU0CWQ9</accession>
<name>A0ABU0CWQ9_9BACI</name>
<dbReference type="RefSeq" id="WP_307341784.1">
    <property type="nucleotide sequence ID" value="NZ_JAUSUQ010000013.1"/>
</dbReference>
<reference evidence="1 2" key="1">
    <citation type="submission" date="2023-07" db="EMBL/GenBank/DDBJ databases">
        <title>Genomic Encyclopedia of Type Strains, Phase IV (KMG-IV): sequencing the most valuable type-strain genomes for metagenomic binning, comparative biology and taxonomic classification.</title>
        <authorList>
            <person name="Goeker M."/>
        </authorList>
    </citation>
    <scope>NUCLEOTIDE SEQUENCE [LARGE SCALE GENOMIC DNA]</scope>
    <source>
        <strain evidence="1 2">DSM 17740</strain>
    </source>
</reference>
<dbReference type="EMBL" id="JAUSUQ010000013">
    <property type="protein sequence ID" value="MDQ0340336.1"/>
    <property type="molecule type" value="Genomic_DNA"/>
</dbReference>
<dbReference type="Proteomes" id="UP001232445">
    <property type="component" value="Unassembled WGS sequence"/>
</dbReference>
<protein>
    <submittedName>
        <fullName evidence="1">Uncharacterized protein</fullName>
    </submittedName>
</protein>
<sequence length="109" mass="12596">MKTKGTWQGVLQFEEGQPVKIRVGTFNINSILHFLNGKRITITIEMITDEHDQLDSGQLITSGKLMYDEKKKLFLLEKYPLLEVLDSFMNQKVKLHIELDQSVLSARMT</sequence>
<evidence type="ECO:0000313" key="1">
    <source>
        <dbReference type="EMBL" id="MDQ0340336.1"/>
    </source>
</evidence>
<gene>
    <name evidence="1" type="ORF">J2S00_003145</name>
</gene>
<comment type="caution">
    <text evidence="1">The sequence shown here is derived from an EMBL/GenBank/DDBJ whole genome shotgun (WGS) entry which is preliminary data.</text>
</comment>